<dbReference type="Pfam" id="PF02601">
    <property type="entry name" value="Exonuc_VII_L"/>
    <property type="match status" value="1"/>
</dbReference>
<comment type="subunit">
    <text evidence="5">Heterooligomer composed of large and small subunits.</text>
</comment>
<evidence type="ECO:0000259" key="8">
    <source>
        <dbReference type="Pfam" id="PF02601"/>
    </source>
</evidence>
<proteinExistence type="inferred from homology"/>
<dbReference type="Proteomes" id="UP001332192">
    <property type="component" value="Chromosome"/>
</dbReference>
<dbReference type="EC" id="3.1.11.6" evidence="5"/>
<reference evidence="10 11" key="1">
    <citation type="journal article" date="2024" name="Front. Microbiol.">
        <title>Novel thermophilic genera Geochorda gen. nov. and Carboxydochorda gen. nov. from the deep terrestrial subsurface reveal the ecophysiological diversity in the class Limnochordia.</title>
        <authorList>
            <person name="Karnachuk O.V."/>
            <person name="Lukina A.P."/>
            <person name="Avakyan M.R."/>
            <person name="Kadnikov V.V."/>
            <person name="Begmatov S."/>
            <person name="Beletsky A.V."/>
            <person name="Vlasova K.G."/>
            <person name="Novikov A.A."/>
            <person name="Shcherbakova V.A."/>
            <person name="Mardanov A.V."/>
            <person name="Ravin N.V."/>
        </authorList>
    </citation>
    <scope>NUCLEOTIDE SEQUENCE [LARGE SCALE GENOMIC DNA]</scope>
    <source>
        <strain evidence="10 11">L945</strain>
    </source>
</reference>
<dbReference type="NCBIfam" id="TIGR00237">
    <property type="entry name" value="xseA"/>
    <property type="match status" value="1"/>
</dbReference>
<evidence type="ECO:0000313" key="11">
    <source>
        <dbReference type="Proteomes" id="UP001332192"/>
    </source>
</evidence>
<evidence type="ECO:0000256" key="3">
    <source>
        <dbReference type="ARBA" id="ARBA00022801"/>
    </source>
</evidence>
<dbReference type="InterPro" id="IPR003753">
    <property type="entry name" value="Exonuc_VII_L"/>
</dbReference>
<feature type="region of interest" description="Disordered" evidence="7">
    <location>
        <begin position="420"/>
        <end position="447"/>
    </location>
</feature>
<evidence type="ECO:0000256" key="2">
    <source>
        <dbReference type="ARBA" id="ARBA00022722"/>
    </source>
</evidence>
<evidence type="ECO:0000256" key="4">
    <source>
        <dbReference type="ARBA" id="ARBA00022839"/>
    </source>
</evidence>
<accession>A0ABZ1C0N0</accession>
<keyword evidence="1 5" id="KW-0963">Cytoplasm</keyword>
<evidence type="ECO:0000256" key="5">
    <source>
        <dbReference type="HAMAP-Rule" id="MF_00378"/>
    </source>
</evidence>
<dbReference type="InterPro" id="IPR020579">
    <property type="entry name" value="Exonuc_VII_lsu_C"/>
</dbReference>
<gene>
    <name evidence="5 10" type="primary">xseA</name>
    <name evidence="10" type="ORF">U7230_04810</name>
</gene>
<name>A0ABZ1C0N0_9FIRM</name>
<protein>
    <recommendedName>
        <fullName evidence="5">Exodeoxyribonuclease 7 large subunit</fullName>
        <ecNumber evidence="5">3.1.11.6</ecNumber>
    </recommendedName>
    <alternativeName>
        <fullName evidence="5">Exodeoxyribonuclease VII large subunit</fullName>
        <shortName evidence="5">Exonuclease VII large subunit</shortName>
    </alternativeName>
</protein>
<keyword evidence="3 5" id="KW-0378">Hydrolase</keyword>
<organism evidence="10 11">
    <name type="scientific">Carboxydichorda subterranea</name>
    <dbReference type="NCBI Taxonomy" id="3109565"/>
    <lineage>
        <taxon>Bacteria</taxon>
        <taxon>Bacillati</taxon>
        <taxon>Bacillota</taxon>
        <taxon>Limnochordia</taxon>
        <taxon>Limnochordales</taxon>
        <taxon>Geochordaceae</taxon>
        <taxon>Carboxydichorda</taxon>
    </lineage>
</organism>
<comment type="similarity">
    <text evidence="5 6">Belongs to the XseA family.</text>
</comment>
<evidence type="ECO:0000259" key="9">
    <source>
        <dbReference type="Pfam" id="PF13742"/>
    </source>
</evidence>
<evidence type="ECO:0000256" key="7">
    <source>
        <dbReference type="SAM" id="MobiDB-lite"/>
    </source>
</evidence>
<dbReference type="Pfam" id="PF13742">
    <property type="entry name" value="tRNA_anti_2"/>
    <property type="match status" value="1"/>
</dbReference>
<comment type="catalytic activity">
    <reaction evidence="5 6">
        <text>Exonucleolytic cleavage in either 5'- to 3'- or 3'- to 5'-direction to yield nucleoside 5'-phosphates.</text>
        <dbReference type="EC" id="3.1.11.6"/>
    </reaction>
</comment>
<feature type="domain" description="OB-fold nucleic acid binding" evidence="9">
    <location>
        <begin position="27"/>
        <end position="120"/>
    </location>
</feature>
<dbReference type="RefSeq" id="WP_324717602.1">
    <property type="nucleotide sequence ID" value="NZ_CP141615.1"/>
</dbReference>
<dbReference type="PANTHER" id="PTHR30008">
    <property type="entry name" value="EXODEOXYRIBONUCLEASE 7 LARGE SUBUNIT"/>
    <property type="match status" value="1"/>
</dbReference>
<evidence type="ECO:0000313" key="10">
    <source>
        <dbReference type="EMBL" id="WRP18331.1"/>
    </source>
</evidence>
<evidence type="ECO:0000256" key="6">
    <source>
        <dbReference type="RuleBase" id="RU004355"/>
    </source>
</evidence>
<dbReference type="InterPro" id="IPR025824">
    <property type="entry name" value="OB-fold_nuc-bd_dom"/>
</dbReference>
<dbReference type="GO" id="GO:0008855">
    <property type="term" value="F:exodeoxyribonuclease VII activity"/>
    <property type="evidence" value="ECO:0007669"/>
    <property type="project" value="UniProtKB-EC"/>
</dbReference>
<sequence length="447" mass="48615">MSTTAEPGAAAGAPSPWSVALPGGRVWTVSQLTEKIRSRLATDLSLQQVAVAGEVTGFKAHSASGHLYFSLKDSASRIPCVMWRSHAQRLALRVQDGDQVVATGYVDVYPPGGAYQLYVQGLYPVGRGLLHARLQALYRRLSSEGLFDPARKRPVPKWPKSVGVVTSLDGAALRDIRATFRRRSPATPLIVCPARVQGEGSVESVLSALQRITRFPGVDVVILARGGGAADDLWVFNDERLVRAVAASPVPVVCAIGHEIDVTLVELAADVRASTPTAAAELAGPDEAAAAGSLQQYRWRLDRAIRRHVGLSREQVERLARHRLLQQPQRWLATYRQQVDELRARADWQMRRRLEAPRLALARLGERLAATNPLQLLARGYALAENETTARRIRSVADASPGQRVRLWVADGSLGCEVRERTPGVPWRRAADPPGSAGAGPREGEAR</sequence>
<keyword evidence="2 5" id="KW-0540">Nuclease</keyword>
<feature type="domain" description="Exonuclease VII large subunit C-terminal" evidence="8">
    <location>
        <begin position="146"/>
        <end position="368"/>
    </location>
</feature>
<dbReference type="EMBL" id="CP141615">
    <property type="protein sequence ID" value="WRP18331.1"/>
    <property type="molecule type" value="Genomic_DNA"/>
</dbReference>
<comment type="function">
    <text evidence="5">Bidirectionally degrades single-stranded DNA into large acid-insoluble oligonucleotides, which are then degraded further into small acid-soluble oligonucleotides.</text>
</comment>
<keyword evidence="11" id="KW-1185">Reference proteome</keyword>
<dbReference type="CDD" id="cd04489">
    <property type="entry name" value="ExoVII_LU_OBF"/>
    <property type="match status" value="1"/>
</dbReference>
<dbReference type="PANTHER" id="PTHR30008:SF0">
    <property type="entry name" value="EXODEOXYRIBONUCLEASE 7 LARGE SUBUNIT"/>
    <property type="match status" value="1"/>
</dbReference>
<evidence type="ECO:0000256" key="1">
    <source>
        <dbReference type="ARBA" id="ARBA00022490"/>
    </source>
</evidence>
<comment type="subcellular location">
    <subcellularLocation>
        <location evidence="5 6">Cytoplasm</location>
    </subcellularLocation>
</comment>
<keyword evidence="4 5" id="KW-0269">Exonuclease</keyword>
<dbReference type="HAMAP" id="MF_00378">
    <property type="entry name" value="Exonuc_7_L"/>
    <property type="match status" value="1"/>
</dbReference>